<dbReference type="Pfam" id="PF20791">
    <property type="entry name" value="Acyl-ACP_TE_C"/>
    <property type="match status" value="1"/>
</dbReference>
<evidence type="ECO:0008006" key="5">
    <source>
        <dbReference type="Google" id="ProtNLM"/>
    </source>
</evidence>
<dbReference type="RefSeq" id="WP_187524742.1">
    <property type="nucleotide sequence ID" value="NZ_JACRTA010000001.1"/>
</dbReference>
<keyword evidence="4" id="KW-1185">Reference proteome</keyword>
<dbReference type="SUPFAM" id="SSF54637">
    <property type="entry name" value="Thioesterase/thiol ester dehydrase-isomerase"/>
    <property type="match status" value="2"/>
</dbReference>
<dbReference type="GO" id="GO:0006633">
    <property type="term" value="P:fatty acid biosynthetic process"/>
    <property type="evidence" value="ECO:0007669"/>
    <property type="project" value="InterPro"/>
</dbReference>
<sequence length="239" mass="27554">MYEIVRDVGSSHVGSDGKLTLSSAIDFMQDCSGFQLDSENLLSRYFRENNITMFLVSRQVNIQKPAYYGDRIRISTSVYQIKNSYGFRNTNIYDRQGNMVMSSYACGAFIDMKLGKAVAIPKELAASVPVEEKFKGMEYIPRKIRLPKEVNPAVMEGMKVYRYHIDKNDHMNNSKYIQFAQECIPEDTFISVMRVEYKKAAKVKELLIPYMYESGDKFYTISLRDESGDIFANVEFRTV</sequence>
<evidence type="ECO:0000313" key="3">
    <source>
        <dbReference type="EMBL" id="MBC8567262.1"/>
    </source>
</evidence>
<gene>
    <name evidence="3" type="ORF">H8692_00600</name>
</gene>
<dbReference type="AlphaFoldDB" id="A0A926E4K6"/>
<evidence type="ECO:0000259" key="2">
    <source>
        <dbReference type="Pfam" id="PF20791"/>
    </source>
</evidence>
<dbReference type="InterPro" id="IPR029069">
    <property type="entry name" value="HotDog_dom_sf"/>
</dbReference>
<dbReference type="InterPro" id="IPR049427">
    <property type="entry name" value="Acyl-ACP_TE_C"/>
</dbReference>
<comment type="caution">
    <text evidence="3">The sequence shown here is derived from an EMBL/GenBank/DDBJ whole genome shotgun (WGS) entry which is preliminary data.</text>
</comment>
<dbReference type="Pfam" id="PF01643">
    <property type="entry name" value="Acyl-ACP_TE"/>
    <property type="match status" value="1"/>
</dbReference>
<proteinExistence type="predicted"/>
<reference evidence="3" key="1">
    <citation type="submission" date="2020-08" db="EMBL/GenBank/DDBJ databases">
        <title>Genome public.</title>
        <authorList>
            <person name="Liu C."/>
            <person name="Sun Q."/>
        </authorList>
    </citation>
    <scope>NUCLEOTIDE SEQUENCE</scope>
    <source>
        <strain evidence="3">NSJ-24</strain>
    </source>
</reference>
<organism evidence="3 4">
    <name type="scientific">Lentihominibacter hominis</name>
    <dbReference type="NCBI Taxonomy" id="2763645"/>
    <lineage>
        <taxon>Bacteria</taxon>
        <taxon>Bacillati</taxon>
        <taxon>Bacillota</taxon>
        <taxon>Clostridia</taxon>
        <taxon>Peptostreptococcales</taxon>
        <taxon>Anaerovoracaceae</taxon>
        <taxon>Lentihominibacter</taxon>
    </lineage>
</organism>
<dbReference type="EMBL" id="JACRTA010000001">
    <property type="protein sequence ID" value="MBC8567262.1"/>
    <property type="molecule type" value="Genomic_DNA"/>
</dbReference>
<dbReference type="InterPro" id="IPR002864">
    <property type="entry name" value="Acyl-ACP_thioesterase_NHD"/>
</dbReference>
<evidence type="ECO:0000259" key="1">
    <source>
        <dbReference type="Pfam" id="PF01643"/>
    </source>
</evidence>
<name>A0A926E4K6_9FIRM</name>
<dbReference type="GO" id="GO:0016790">
    <property type="term" value="F:thiolester hydrolase activity"/>
    <property type="evidence" value="ECO:0007669"/>
    <property type="project" value="InterPro"/>
</dbReference>
<accession>A0A926E4K6</accession>
<dbReference type="Proteomes" id="UP000610862">
    <property type="component" value="Unassembled WGS sequence"/>
</dbReference>
<protein>
    <recommendedName>
        <fullName evidence="5">Acyl-ACP thioesterase</fullName>
    </recommendedName>
</protein>
<dbReference type="Gene3D" id="3.10.129.10">
    <property type="entry name" value="Hotdog Thioesterase"/>
    <property type="match status" value="1"/>
</dbReference>
<feature type="domain" description="Acyl-ACP thioesterase-like C-terminal" evidence="2">
    <location>
        <begin position="154"/>
        <end position="200"/>
    </location>
</feature>
<evidence type="ECO:0000313" key="4">
    <source>
        <dbReference type="Proteomes" id="UP000610862"/>
    </source>
</evidence>
<feature type="domain" description="Acyl-ACP thioesterase N-terminal hotdog" evidence="1">
    <location>
        <begin position="8"/>
        <end position="126"/>
    </location>
</feature>